<sequence>MDTVIAMALIAATNPVRLGIALLLISRSRPVLNLLAFWLGAMATAITAGVGVLTVVHSFAPTLMQSVSALSATPDARHTQIAIGLVILAITALVAVSSSVRPTRVTSASVDRRAGLPRPNTPSTLARLRGRIRDVLTSDGLSVAFILGLGSGFPAVEYPIALAAIAASGNSVGVQFSAAVMFTVVMLLVIEIPLVSYSASPAQTQAVMQRIHDWVLPRRWQLLAVVVAAEAVWMVAAGLGGA</sequence>
<feature type="transmembrane region" description="Helical" evidence="1">
    <location>
        <begin position="6"/>
        <end position="25"/>
    </location>
</feature>
<feature type="transmembrane region" description="Helical" evidence="1">
    <location>
        <begin position="220"/>
        <end position="239"/>
    </location>
</feature>
<dbReference type="Pfam" id="PF11139">
    <property type="entry name" value="SfLAP"/>
    <property type="match status" value="1"/>
</dbReference>
<feature type="transmembrane region" description="Helical" evidence="1">
    <location>
        <begin position="176"/>
        <end position="199"/>
    </location>
</feature>
<keyword evidence="1" id="KW-0812">Transmembrane</keyword>
<proteinExistence type="predicted"/>
<dbReference type="EMBL" id="AE016958">
    <property type="protein sequence ID" value="AAS06311.1"/>
    <property type="molecule type" value="Genomic_DNA"/>
</dbReference>
<feature type="transmembrane region" description="Helical" evidence="1">
    <location>
        <begin position="135"/>
        <end position="156"/>
    </location>
</feature>
<dbReference type="AlphaFoldDB" id="Q73TF7"/>
<dbReference type="eggNOG" id="ENOG5033YWV">
    <property type="taxonomic scope" value="Bacteria"/>
</dbReference>
<evidence type="ECO:0000256" key="1">
    <source>
        <dbReference type="SAM" id="Phobius"/>
    </source>
</evidence>
<keyword evidence="3" id="KW-1185">Reference proteome</keyword>
<dbReference type="HOGENOM" id="CLU_068662_1_0_11"/>
<dbReference type="STRING" id="262316.MAP_3761c"/>
<reference evidence="2 3" key="1">
    <citation type="journal article" date="2005" name="Proc. Natl. Acad. Sci. U.S.A.">
        <title>The complete genome sequence of Mycobacterium avium subspecies paratuberculosis.</title>
        <authorList>
            <person name="Li L."/>
            <person name="Bannantine J.P."/>
            <person name="Zhang Q."/>
            <person name="Amonsin A."/>
            <person name="May B.J."/>
            <person name="Alt D."/>
            <person name="Banerji N."/>
            <person name="Kanjilal S."/>
            <person name="Kapur V."/>
        </authorList>
    </citation>
    <scope>NUCLEOTIDE SEQUENCE [LARGE SCALE GENOMIC DNA]</scope>
    <source>
        <strain evidence="3">ATCC BAA-968 / K-10</strain>
    </source>
</reference>
<protein>
    <submittedName>
        <fullName evidence="2">Uncharacterized protein</fullName>
    </submittedName>
</protein>
<dbReference type="InterPro" id="IPR021315">
    <property type="entry name" value="Gap/Sap"/>
</dbReference>
<evidence type="ECO:0000313" key="3">
    <source>
        <dbReference type="Proteomes" id="UP000000580"/>
    </source>
</evidence>
<evidence type="ECO:0000313" key="2">
    <source>
        <dbReference type="EMBL" id="AAS06311.1"/>
    </source>
</evidence>
<dbReference type="KEGG" id="mpa:MAP_3761c"/>
<gene>
    <name evidence="2" type="ordered locus">MAP_3761c</name>
</gene>
<accession>Q73TF7</accession>
<keyword evidence="1" id="KW-1133">Transmembrane helix</keyword>
<dbReference type="Proteomes" id="UP000000580">
    <property type="component" value="Chromosome"/>
</dbReference>
<organism evidence="2 3">
    <name type="scientific">Mycolicibacterium paratuberculosis (strain ATCC BAA-968 / K-10)</name>
    <name type="common">Mycobacterium paratuberculosis</name>
    <dbReference type="NCBI Taxonomy" id="262316"/>
    <lineage>
        <taxon>Bacteria</taxon>
        <taxon>Bacillati</taxon>
        <taxon>Actinomycetota</taxon>
        <taxon>Actinomycetes</taxon>
        <taxon>Mycobacteriales</taxon>
        <taxon>Mycobacteriaceae</taxon>
        <taxon>Mycobacterium</taxon>
        <taxon>Mycobacterium avium complex (MAC)</taxon>
    </lineage>
</organism>
<name>Q73TF7_MYCPA</name>
<dbReference type="RefSeq" id="WP_003879163.1">
    <property type="nucleotide sequence ID" value="NC_002944.2"/>
</dbReference>
<keyword evidence="1" id="KW-0472">Membrane</keyword>
<feature type="transmembrane region" description="Helical" evidence="1">
    <location>
        <begin position="37"/>
        <end position="60"/>
    </location>
</feature>
<feature type="transmembrane region" description="Helical" evidence="1">
    <location>
        <begin position="80"/>
        <end position="100"/>
    </location>
</feature>